<evidence type="ECO:0000259" key="8">
    <source>
        <dbReference type="Pfam" id="PF04991"/>
    </source>
</evidence>
<dbReference type="OrthoDB" id="444255at2759"/>
<keyword evidence="5" id="KW-0175">Coiled coil</keyword>
<dbReference type="CGD" id="CAL0000162526">
    <property type="gene designation" value="Cd36_18400"/>
</dbReference>
<dbReference type="GO" id="GO:0016740">
    <property type="term" value="F:transferase activity"/>
    <property type="evidence" value="ECO:0007669"/>
    <property type="project" value="UniProtKB-KW"/>
</dbReference>
<keyword evidence="10" id="KW-0808">Transferase</keyword>
<comment type="subcellular location">
    <subcellularLocation>
        <location evidence="1">Membrane</location>
        <topology evidence="1">Single-pass membrane protein</topology>
    </subcellularLocation>
</comment>
<evidence type="ECO:0000256" key="3">
    <source>
        <dbReference type="ARBA" id="ARBA00022989"/>
    </source>
</evidence>
<dbReference type="EMBL" id="FM992689">
    <property type="protein sequence ID" value="CAX43618.1"/>
    <property type="molecule type" value="Genomic_DNA"/>
</dbReference>
<keyword evidence="4 7" id="KW-0472">Membrane</keyword>
<dbReference type="RefSeq" id="XP_002418318.1">
    <property type="nucleotide sequence ID" value="XM_002418273.1"/>
</dbReference>
<reference evidence="10 11" key="1">
    <citation type="journal article" date="2009" name="Genome Res.">
        <title>Comparative genomics of the fungal pathogens Candida dubliniensis and Candida albicans.</title>
        <authorList>
            <person name="Jackson A.P."/>
            <person name="Gamble J.A."/>
            <person name="Yeomans T."/>
            <person name="Moran G.P."/>
            <person name="Saunders D."/>
            <person name="Harris D."/>
            <person name="Aslett M."/>
            <person name="Barrell J.F."/>
            <person name="Butler G."/>
            <person name="Citiulo F."/>
            <person name="Coleman D.C."/>
            <person name="de Groot P.W.J."/>
            <person name="Goodwin T.J."/>
            <person name="Quail M.A."/>
            <person name="McQuillan J."/>
            <person name="Munro C.A."/>
            <person name="Pain A."/>
            <person name="Poulter R.T."/>
            <person name="Rajandream M.A."/>
            <person name="Renauld H."/>
            <person name="Spiering M.J."/>
            <person name="Tivey A."/>
            <person name="Gow N.A.R."/>
            <person name="Barrell B."/>
            <person name="Sullivan D.J."/>
            <person name="Berriman M."/>
        </authorList>
    </citation>
    <scope>NUCLEOTIDE SEQUENCE [LARGE SCALE GENOMIC DNA]</scope>
    <source>
        <strain evidence="11">CD36 / ATCC MYA-646 / CBS 7987 / NCPF 3949 / NRRL Y-17841</strain>
    </source>
</reference>
<keyword evidence="2 7" id="KW-0812">Transmembrane</keyword>
<evidence type="ECO:0000256" key="5">
    <source>
        <dbReference type="SAM" id="Coils"/>
    </source>
</evidence>
<keyword evidence="3 7" id="KW-1133">Transmembrane helix</keyword>
<dbReference type="GO" id="GO:0016020">
    <property type="term" value="C:membrane"/>
    <property type="evidence" value="ECO:0007669"/>
    <property type="project" value="UniProtKB-SubCell"/>
</dbReference>
<proteinExistence type="predicted"/>
<keyword evidence="11" id="KW-1185">Reference proteome</keyword>
<dbReference type="AlphaFoldDB" id="B9WB48"/>
<dbReference type="InterPro" id="IPR009644">
    <property type="entry name" value="FKTN/MNN4/W02B3.4-1"/>
</dbReference>
<feature type="domain" description="LicD/FKTN/FKRP nucleotidyltransferase" evidence="8">
    <location>
        <begin position="465"/>
        <end position="631"/>
    </location>
</feature>
<gene>
    <name evidence="9" type="ordered locus">Cd36_18400</name>
    <name evidence="10" type="ORF">CD36_18400</name>
</gene>
<name>B9WB48_CANDC</name>
<accession>B9WB48</accession>
<evidence type="ECO:0000313" key="11">
    <source>
        <dbReference type="Proteomes" id="UP000002605"/>
    </source>
</evidence>
<dbReference type="KEGG" id="cdu:CD36_18400"/>
<protein>
    <submittedName>
        <fullName evidence="10">Positive regulator of mannosylphosphate transferase, putative</fullName>
    </submittedName>
</protein>
<evidence type="ECO:0000256" key="1">
    <source>
        <dbReference type="ARBA" id="ARBA00004167"/>
    </source>
</evidence>
<dbReference type="Proteomes" id="UP000002605">
    <property type="component" value="Chromosome 2"/>
</dbReference>
<dbReference type="InterPro" id="IPR007074">
    <property type="entry name" value="LicD/FKTN/FKRP_NTP_transf"/>
</dbReference>
<sequence>MARLKRVLLSPRSYIKSILLVTIIYTIYLSTSTTTSVYLTTTQSKLNIYKNQLYQKINHQFNQWYYNILASDYDFFSDSNFQQQLTAIKSEKLHDENHKLDLWNLDDSFKLPLSVKVPNYLLSSSSSSSSSSTDEKPLIQPFDPRLTLSVYYNYIETHINKQSHDSSNDLKLPFHWSDWVDFSKLNKYILNPLKTDLCSNLFDLSHDDKLNEDSEIKSVDKYCQFMGNTNNDNENKATKMLGYKIFAPAHAQTGDNHELIGKSYLYTQAPSPKRLVFLTNTNDNYQFDIDNYNVNNVTNSILYNEKLTSDLESKVTKENEQSSTLNVLSSYISLIKNSPPSLLPTKQQNNQNNQNNPNDNEINSHVIDIPEEYFINDPRSIINQLESSNSQLSNSEQDFLSSIKYSVDCNDPPKYFYEAKFVKAMKENWHGEHYDWRFFNGVTIHNAQQQSIILHRLLKNYLKFTQSNNLITWIAHGSLLSWYWNGINFPWDNDIDVQMPIHELYQLARFYNQSLVIENVGTKHLGNNKQQQNAGSDKNEEFEFDGMGRYFIDVGSTITHRTKGNDNNHIDARFIDIDTGLYIDITGLALTSEQSPDRYDDLLTINQNSAEARQKLDQLKQNQKDGNNNNNHSFKNQQLKIYNCRNNHFSSYDELSPLIQTVVENQPGYIPKNFMVILNDEYNLESLTKKNHRDFTYFNNFNLWLNTKDVSNYLAYKHSPSDSSPEGNNQAYSLIKFNKLSKSDHINLLNYNVLMMKEYLETMNFTNYHNLELNQLLKIGNYNHNHVNTNLSNTSIYRESYDLFNYYRDNYKLGYSLRPDHFINFIIHDNSRWDYQLQVDDLIKLQKQLNDDPQQQQQQQQQEKEQQN</sequence>
<dbReference type="PANTHER" id="PTHR15407">
    <property type="entry name" value="FUKUTIN-RELATED"/>
    <property type="match status" value="1"/>
</dbReference>
<feature type="region of interest" description="Disordered" evidence="6">
    <location>
        <begin position="339"/>
        <end position="363"/>
    </location>
</feature>
<dbReference type="PANTHER" id="PTHR15407:SF28">
    <property type="entry name" value="RIBITOL-5-PHOSPHATE TRANSFERASE FKTN"/>
    <property type="match status" value="1"/>
</dbReference>
<dbReference type="GeneID" id="8045871"/>
<evidence type="ECO:0000313" key="10">
    <source>
        <dbReference type="EMBL" id="CAX43618.1"/>
    </source>
</evidence>
<dbReference type="Pfam" id="PF04991">
    <property type="entry name" value="LicD"/>
    <property type="match status" value="1"/>
</dbReference>
<evidence type="ECO:0000256" key="7">
    <source>
        <dbReference type="SAM" id="Phobius"/>
    </source>
</evidence>
<evidence type="ECO:0000313" key="9">
    <source>
        <dbReference type="CGD" id="CAL0000162526"/>
    </source>
</evidence>
<dbReference type="eggNOG" id="ENOG502QREF">
    <property type="taxonomic scope" value="Eukaryota"/>
</dbReference>
<dbReference type="VEuPathDB" id="FungiDB:CD36_18400"/>
<evidence type="ECO:0000256" key="6">
    <source>
        <dbReference type="SAM" id="MobiDB-lite"/>
    </source>
</evidence>
<evidence type="ECO:0000256" key="4">
    <source>
        <dbReference type="ARBA" id="ARBA00023136"/>
    </source>
</evidence>
<feature type="compositionally biased region" description="Low complexity" evidence="6">
    <location>
        <begin position="347"/>
        <end position="360"/>
    </location>
</feature>
<feature type="transmembrane region" description="Helical" evidence="7">
    <location>
        <begin position="20"/>
        <end position="39"/>
    </location>
</feature>
<dbReference type="HOGENOM" id="CLU_008074_1_0_1"/>
<evidence type="ECO:0000256" key="2">
    <source>
        <dbReference type="ARBA" id="ARBA00022692"/>
    </source>
</evidence>
<feature type="coiled-coil region" evidence="5">
    <location>
        <begin position="602"/>
        <end position="629"/>
    </location>
</feature>
<dbReference type="GO" id="GO:0009100">
    <property type="term" value="P:glycoprotein metabolic process"/>
    <property type="evidence" value="ECO:0007669"/>
    <property type="project" value="UniProtKB-ARBA"/>
</dbReference>
<organism evidence="10 11">
    <name type="scientific">Candida dubliniensis (strain CD36 / ATCC MYA-646 / CBS 7987 / NCPF 3949 / NRRL Y-17841)</name>
    <name type="common">Yeast</name>
    <dbReference type="NCBI Taxonomy" id="573826"/>
    <lineage>
        <taxon>Eukaryota</taxon>
        <taxon>Fungi</taxon>
        <taxon>Dikarya</taxon>
        <taxon>Ascomycota</taxon>
        <taxon>Saccharomycotina</taxon>
        <taxon>Pichiomycetes</taxon>
        <taxon>Debaryomycetaceae</taxon>
        <taxon>Candida/Lodderomyces clade</taxon>
        <taxon>Candida</taxon>
    </lineage>
</organism>